<keyword evidence="2" id="KW-1185">Reference proteome</keyword>
<protein>
    <submittedName>
        <fullName evidence="1">Uncharacterized protein</fullName>
    </submittedName>
</protein>
<evidence type="ECO:0000313" key="2">
    <source>
        <dbReference type="Proteomes" id="UP001318682"/>
    </source>
</evidence>
<gene>
    <name evidence="1" type="ORF">ROLI_019330</name>
</gene>
<reference evidence="2" key="1">
    <citation type="submission" date="2024-01" db="EMBL/GenBank/DDBJ databases">
        <title>Roseobacter fucihabitans sp. nov., isolated from the brown alga Fucus spiralis.</title>
        <authorList>
            <person name="Hahnke S."/>
            <person name="Berger M."/>
            <person name="Schlingloff A."/>
            <person name="Athale I."/>
            <person name="Neumann-Schaal M."/>
            <person name="Adenaya A."/>
            <person name="Poehlein A."/>
            <person name="Daniel R."/>
            <person name="Pertersen J."/>
            <person name="Brinkhoff T."/>
        </authorList>
    </citation>
    <scope>NUCLEOTIDE SEQUENCE [LARGE SCALE GENOMIC DNA]</scope>
    <source>
        <strain evidence="2">B14</strain>
    </source>
</reference>
<sequence length="66" mass="7351">MLVIAKSLDVQYGMTSSAQKMRPLTLGRCMTGADKVTGLLPYLQKRSGSKDERQIIEQKHMRAVAL</sequence>
<dbReference type="Proteomes" id="UP001318682">
    <property type="component" value="Chromosome"/>
</dbReference>
<organism evidence="1 2">
    <name type="scientific">Roseobacter fucihabitans</name>
    <dbReference type="NCBI Taxonomy" id="1537242"/>
    <lineage>
        <taxon>Bacteria</taxon>
        <taxon>Pseudomonadati</taxon>
        <taxon>Pseudomonadota</taxon>
        <taxon>Alphaproteobacteria</taxon>
        <taxon>Rhodobacterales</taxon>
        <taxon>Roseobacteraceae</taxon>
        <taxon>Roseobacter</taxon>
    </lineage>
</organism>
<accession>A0ABZ2BUG1</accession>
<name>A0ABZ2BUG1_9RHOB</name>
<evidence type="ECO:0000313" key="1">
    <source>
        <dbReference type="EMBL" id="WVX48850.1"/>
    </source>
</evidence>
<dbReference type="EMBL" id="CP143423">
    <property type="protein sequence ID" value="WVX48850.1"/>
    <property type="molecule type" value="Genomic_DNA"/>
</dbReference>
<proteinExistence type="predicted"/>